<feature type="transmembrane region" description="Helical" evidence="1">
    <location>
        <begin position="101"/>
        <end position="118"/>
    </location>
</feature>
<accession>A0ABR0EA89</accession>
<comment type="caution">
    <text evidence="2">The sequence shown here is derived from an EMBL/GenBank/DDBJ whole genome shotgun (WGS) entry which is preliminary data.</text>
</comment>
<keyword evidence="1" id="KW-1133">Transmembrane helix</keyword>
<sequence>MAVSRSITTGTLLLQGLMVTASGVYAFLQPEDFLARIGEVGEHTFGGRPELARATSLQLLTMGSYFLLTASYPAIHRKALILNTFLRVLAAYIFWKDQIQSIFAYEVLFVFINGIAAFF</sequence>
<organism evidence="2 3">
    <name type="scientific">Zasmidium cellare</name>
    <name type="common">Wine cellar mold</name>
    <name type="synonym">Racodium cellare</name>
    <dbReference type="NCBI Taxonomy" id="395010"/>
    <lineage>
        <taxon>Eukaryota</taxon>
        <taxon>Fungi</taxon>
        <taxon>Dikarya</taxon>
        <taxon>Ascomycota</taxon>
        <taxon>Pezizomycotina</taxon>
        <taxon>Dothideomycetes</taxon>
        <taxon>Dothideomycetidae</taxon>
        <taxon>Mycosphaerellales</taxon>
        <taxon>Mycosphaerellaceae</taxon>
        <taxon>Zasmidium</taxon>
    </lineage>
</organism>
<protein>
    <recommendedName>
        <fullName evidence="4">DUF4345 domain-containing protein</fullName>
    </recommendedName>
</protein>
<evidence type="ECO:0000313" key="2">
    <source>
        <dbReference type="EMBL" id="KAK4498239.1"/>
    </source>
</evidence>
<name>A0ABR0EA89_ZASCE</name>
<gene>
    <name evidence="2" type="ORF">PRZ48_010896</name>
</gene>
<keyword evidence="3" id="KW-1185">Reference proteome</keyword>
<dbReference type="Proteomes" id="UP001305779">
    <property type="component" value="Unassembled WGS sequence"/>
</dbReference>
<evidence type="ECO:0000313" key="3">
    <source>
        <dbReference type="Proteomes" id="UP001305779"/>
    </source>
</evidence>
<evidence type="ECO:0000256" key="1">
    <source>
        <dbReference type="SAM" id="Phobius"/>
    </source>
</evidence>
<keyword evidence="1" id="KW-0472">Membrane</keyword>
<dbReference type="EMBL" id="JAXOVC010000008">
    <property type="protein sequence ID" value="KAK4498239.1"/>
    <property type="molecule type" value="Genomic_DNA"/>
</dbReference>
<evidence type="ECO:0008006" key="4">
    <source>
        <dbReference type="Google" id="ProtNLM"/>
    </source>
</evidence>
<reference evidence="2 3" key="1">
    <citation type="journal article" date="2023" name="G3 (Bethesda)">
        <title>A chromosome-level genome assembly of Zasmidium syzygii isolated from banana leaves.</title>
        <authorList>
            <person name="van Westerhoven A.C."/>
            <person name="Mehrabi R."/>
            <person name="Talebi R."/>
            <person name="Steentjes M.B.F."/>
            <person name="Corcolon B."/>
            <person name="Chong P.A."/>
            <person name="Kema G.H.J."/>
            <person name="Seidl M.F."/>
        </authorList>
    </citation>
    <scope>NUCLEOTIDE SEQUENCE [LARGE SCALE GENOMIC DNA]</scope>
    <source>
        <strain evidence="2 3">P124</strain>
    </source>
</reference>
<feature type="transmembrane region" description="Helical" evidence="1">
    <location>
        <begin position="50"/>
        <end position="68"/>
    </location>
</feature>
<keyword evidence="1" id="KW-0812">Transmembrane</keyword>
<proteinExistence type="predicted"/>